<accession>A0A0T5VW61</accession>
<name>A0A0T5VW61_9SPHI</name>
<dbReference type="RefSeq" id="WP_029274968.1">
    <property type="nucleotide sequence ID" value="NZ_LMZQ01000001.1"/>
</dbReference>
<evidence type="ECO:0000313" key="3">
    <source>
        <dbReference type="Proteomes" id="UP000051950"/>
    </source>
</evidence>
<dbReference type="OrthoDB" id="9791759at2"/>
<evidence type="ECO:0000313" key="2">
    <source>
        <dbReference type="EMBL" id="KRT18102.1"/>
    </source>
</evidence>
<dbReference type="STRING" id="687842.ASU31_02110"/>
<gene>
    <name evidence="2" type="ORF">ASU31_02110</name>
</gene>
<dbReference type="Proteomes" id="UP000051950">
    <property type="component" value="Unassembled WGS sequence"/>
</dbReference>
<dbReference type="Pfam" id="PF00190">
    <property type="entry name" value="Cupin_1"/>
    <property type="match status" value="1"/>
</dbReference>
<sequence length="183" mass="20570">MDKEKLIQEAYLVAHKIEENGNFPNNPTLPLMIYKGTFRLHPDDTEEVIKKVFAQNGYTNAWVDGIFDYHHYHSNTHEVMGVFCGKADVQFGGDHGVCIELDKGDVIIIPAGVAHKKLNSTDDFTVVGAYPNGSDYDIKYGKAEERPEADETIAKVKNPDSDPVYGSKGHLFECWYNQNCENV</sequence>
<dbReference type="PIRSF" id="PIRSF019307">
    <property type="entry name" value="UCP019307"/>
    <property type="match status" value="1"/>
</dbReference>
<dbReference type="InterPro" id="IPR006045">
    <property type="entry name" value="Cupin_1"/>
</dbReference>
<comment type="caution">
    <text evidence="2">The sequence shown here is derived from an EMBL/GenBank/DDBJ whole genome shotgun (WGS) entry which is preliminary data.</text>
</comment>
<feature type="domain" description="Cupin type-1" evidence="1">
    <location>
        <begin position="71"/>
        <end position="128"/>
    </location>
</feature>
<dbReference type="InterPro" id="IPR011051">
    <property type="entry name" value="RmlC_Cupin_sf"/>
</dbReference>
<protein>
    <recommendedName>
        <fullName evidence="1">Cupin type-1 domain-containing protein</fullName>
    </recommendedName>
</protein>
<keyword evidence="3" id="KW-1185">Reference proteome</keyword>
<dbReference type="PANTHER" id="PTHR36448">
    <property type="entry name" value="BLR7373 PROTEIN"/>
    <property type="match status" value="1"/>
</dbReference>
<dbReference type="EMBL" id="LMZQ01000001">
    <property type="protein sequence ID" value="KRT18102.1"/>
    <property type="molecule type" value="Genomic_DNA"/>
</dbReference>
<evidence type="ECO:0000259" key="1">
    <source>
        <dbReference type="Pfam" id="PF00190"/>
    </source>
</evidence>
<dbReference type="Gene3D" id="2.60.120.10">
    <property type="entry name" value="Jelly Rolls"/>
    <property type="match status" value="1"/>
</dbReference>
<proteinExistence type="predicted"/>
<dbReference type="SUPFAM" id="SSF51182">
    <property type="entry name" value="RmlC-like cupins"/>
    <property type="match status" value="1"/>
</dbReference>
<organism evidence="2 3">
    <name type="scientific">Pedobacter ginsenosidimutans</name>
    <dbReference type="NCBI Taxonomy" id="687842"/>
    <lineage>
        <taxon>Bacteria</taxon>
        <taxon>Pseudomonadati</taxon>
        <taxon>Bacteroidota</taxon>
        <taxon>Sphingobacteriia</taxon>
        <taxon>Sphingobacteriales</taxon>
        <taxon>Sphingobacteriaceae</taxon>
        <taxon>Pedobacter</taxon>
    </lineage>
</organism>
<dbReference type="CDD" id="cd02219">
    <property type="entry name" value="cupin_YjlB-like"/>
    <property type="match status" value="1"/>
</dbReference>
<dbReference type="InterPro" id="IPR014500">
    <property type="entry name" value="UCP019307_cupin"/>
</dbReference>
<dbReference type="AlphaFoldDB" id="A0A0T5VW61"/>
<dbReference type="PANTHER" id="PTHR36448:SF2">
    <property type="entry name" value="CUPIN TYPE-1 DOMAIN-CONTAINING PROTEIN"/>
    <property type="match status" value="1"/>
</dbReference>
<reference evidence="2 3" key="1">
    <citation type="submission" date="2015-11" db="EMBL/GenBank/DDBJ databases">
        <title>Sequence of Pedobacter ginsenosidimutans.</title>
        <authorList>
            <person name="Carson E."/>
            <person name="Keyser V."/>
            <person name="Newman J."/>
            <person name="Miller J."/>
        </authorList>
    </citation>
    <scope>NUCLEOTIDE SEQUENCE [LARGE SCALE GENOMIC DNA]</scope>
    <source>
        <strain evidence="2 3">KACC 14530</strain>
    </source>
</reference>
<dbReference type="InterPro" id="IPR047121">
    <property type="entry name" value="YjiB-like"/>
</dbReference>
<dbReference type="InterPro" id="IPR014710">
    <property type="entry name" value="RmlC-like_jellyroll"/>
</dbReference>